<name>A0A085K2S3_SPHYA</name>
<proteinExistence type="predicted"/>
<sequence>MTTKNMPFPVQAHAPTLRPGLVLWACLLLFMVTASLTALRVDVTQGFDELAHLSYVAEIQDANGAAVPLERLRLLDPATMQWTDNDNYLNHPAPYYQLMAAMAPRLIGVGAGAVIILHFVNVAIVGIGLLLMLGFGRGLVRADAEWIALGLNLCCIRLLIELAGAVNNDNLAFLGGGALLFGLGRYLRRGALGDLLLACIGLIVASLAKLTGLMLCGGTLAALLMLLVWTGKRMPLLHLGVVLLAFAVAAWPFVAFWLAYGSPAPDTFAQQSLLRDGAAAAGWARQARMAFPAYVLMFLTSFVEGWMPVLSERTGLQWGALAIPACMLILAMDGIRRAGVAVLVQRRRDSLAMLILAGGAAAAGVMLVHILFSYQRHLATGWMMDAYPRYYLPLLPIVPLAALYAIRSLPDARYRRLARGLMAGAPLLFALIG</sequence>
<gene>
    <name evidence="1" type="ORF">EBF16_15055</name>
</gene>
<reference evidence="1 2" key="1">
    <citation type="submission" date="2018-10" db="EMBL/GenBank/DDBJ databases">
        <title>Characterization and genome analysis of a novel bacterium Sphingobium yanoikuyae SJTF8 capable of degrading PAHs.</title>
        <authorList>
            <person name="Yin C."/>
            <person name="Xiong W."/>
            <person name="Liang R."/>
        </authorList>
    </citation>
    <scope>NUCLEOTIDE SEQUENCE [LARGE SCALE GENOMIC DNA]</scope>
    <source>
        <strain evidence="1 2">SJTF8</strain>
    </source>
</reference>
<dbReference type="EMBL" id="CP033230">
    <property type="protein sequence ID" value="AYO78081.1"/>
    <property type="molecule type" value="Genomic_DNA"/>
</dbReference>
<accession>A0A085K2S3</accession>
<evidence type="ECO:0000313" key="2">
    <source>
        <dbReference type="Proteomes" id="UP000280708"/>
    </source>
</evidence>
<evidence type="ECO:0000313" key="1">
    <source>
        <dbReference type="EMBL" id="AYO78081.1"/>
    </source>
</evidence>
<dbReference type="AlphaFoldDB" id="A0A085K2S3"/>
<organism evidence="1 2">
    <name type="scientific">Sphingobium yanoikuyae</name>
    <name type="common">Sphingomonas yanoikuyae</name>
    <dbReference type="NCBI Taxonomy" id="13690"/>
    <lineage>
        <taxon>Bacteria</taxon>
        <taxon>Pseudomonadati</taxon>
        <taxon>Pseudomonadota</taxon>
        <taxon>Alphaproteobacteria</taxon>
        <taxon>Sphingomonadales</taxon>
        <taxon>Sphingomonadaceae</taxon>
        <taxon>Sphingobium</taxon>
    </lineage>
</organism>
<dbReference type="RefSeq" id="WP_037510270.1">
    <property type="nucleotide sequence ID" value="NZ_CAIGKD010000007.1"/>
</dbReference>
<protein>
    <submittedName>
        <fullName evidence="1">Uncharacterized protein</fullName>
    </submittedName>
</protein>
<dbReference type="Proteomes" id="UP000280708">
    <property type="component" value="Chromosome"/>
</dbReference>